<evidence type="ECO:0000313" key="2">
    <source>
        <dbReference type="Proteomes" id="UP000299102"/>
    </source>
</evidence>
<keyword evidence="2" id="KW-1185">Reference proteome</keyword>
<dbReference type="EMBL" id="BGZK01001463">
    <property type="protein sequence ID" value="GBP80451.1"/>
    <property type="molecule type" value="Genomic_DNA"/>
</dbReference>
<gene>
    <name evidence="1" type="ORF">EVAR_53292_1</name>
</gene>
<evidence type="ECO:0000313" key="1">
    <source>
        <dbReference type="EMBL" id="GBP80451.1"/>
    </source>
</evidence>
<sequence>MVLQGEKIINLCERMHSKIDDYNLMQDWIIGYTGRIPKCAIRNPQMGMVMAAPRDEAVKDDEVRLKFQEDSVERVRIPMENRR</sequence>
<dbReference type="AlphaFoldDB" id="A0A4C1YVE2"/>
<name>A0A4C1YVE2_EUMVA</name>
<dbReference type="Proteomes" id="UP000299102">
    <property type="component" value="Unassembled WGS sequence"/>
</dbReference>
<accession>A0A4C1YVE2</accession>
<proteinExistence type="predicted"/>
<reference evidence="1 2" key="1">
    <citation type="journal article" date="2019" name="Commun. Biol.">
        <title>The bagworm genome reveals a unique fibroin gene that provides high tensile strength.</title>
        <authorList>
            <person name="Kono N."/>
            <person name="Nakamura H."/>
            <person name="Ohtoshi R."/>
            <person name="Tomita M."/>
            <person name="Numata K."/>
            <person name="Arakawa K."/>
        </authorList>
    </citation>
    <scope>NUCLEOTIDE SEQUENCE [LARGE SCALE GENOMIC DNA]</scope>
</reference>
<organism evidence="1 2">
    <name type="scientific">Eumeta variegata</name>
    <name type="common">Bagworm moth</name>
    <name type="synonym">Eumeta japonica</name>
    <dbReference type="NCBI Taxonomy" id="151549"/>
    <lineage>
        <taxon>Eukaryota</taxon>
        <taxon>Metazoa</taxon>
        <taxon>Ecdysozoa</taxon>
        <taxon>Arthropoda</taxon>
        <taxon>Hexapoda</taxon>
        <taxon>Insecta</taxon>
        <taxon>Pterygota</taxon>
        <taxon>Neoptera</taxon>
        <taxon>Endopterygota</taxon>
        <taxon>Lepidoptera</taxon>
        <taxon>Glossata</taxon>
        <taxon>Ditrysia</taxon>
        <taxon>Tineoidea</taxon>
        <taxon>Psychidae</taxon>
        <taxon>Oiketicinae</taxon>
        <taxon>Eumeta</taxon>
    </lineage>
</organism>
<comment type="caution">
    <text evidence="1">The sequence shown here is derived from an EMBL/GenBank/DDBJ whole genome shotgun (WGS) entry which is preliminary data.</text>
</comment>
<protein>
    <submittedName>
        <fullName evidence="1">Uncharacterized protein</fullName>
    </submittedName>
</protein>